<sequence length="511" mass="53513">MRHNGVRHLGGKSLVIAAAAALVALGGSAVAPTAAHAAVMSPNLIVDGDAEAVAQCSPKGLDGMTLPGWNIGKGEPNAVCYGQSGWPDASSPGPANRGAKFFAGGGTGNAEMDQTVNVSAAGSAIDQGGVSFDLDGWLGGYGAQDDRVNMTATFLNASGAQLGSAECDDVSSIDRGLKTALLQRDTKGTLPKGTRAVKIQLNFTWTDGDTNDGYADDLSFTIGASLPAPKLTAPATTVPGYDHVFMVYLENQDYDGLSGIIGNPLAPYINGLRPQGATLSQSYATTHPSDPNYVALAAGGLYGLVDNSVTTTTLAANHIGNSVDAAHKTWKGYAEDANGNCDQTAHGQYYQDDLPFLYFKNMKSDPAYCAAHLQPLTQMTEDLKSAATTPNFVWFAANECHNMEGCGVASGDSWLSGTLPAIFNSPAWKQQRSLLLLTFDEGATKAFGPLFPNRVPTIMIGSQNTVKAGFTSSQRTDQYGLLRTIDTALGLQPLTNNDRYAATVNDIWSGH</sequence>
<dbReference type="EMBL" id="WRPP01000006">
    <property type="protein sequence ID" value="MVU81121.1"/>
    <property type="molecule type" value="Genomic_DNA"/>
</dbReference>
<dbReference type="PANTHER" id="PTHR31956">
    <property type="entry name" value="NON-SPECIFIC PHOSPHOLIPASE C4-RELATED"/>
    <property type="match status" value="1"/>
</dbReference>
<feature type="chain" id="PRO_5029484856" description="Phosphoesterase" evidence="3">
    <location>
        <begin position="38"/>
        <end position="511"/>
    </location>
</feature>
<dbReference type="PANTHER" id="PTHR31956:SF8">
    <property type="entry name" value="ACID PHOSPHATASE PHOA (AFU_ORTHOLOGUE AFUA_1G03570)"/>
    <property type="match status" value="1"/>
</dbReference>
<reference evidence="4 5" key="1">
    <citation type="submission" date="2019-12" db="EMBL/GenBank/DDBJ databases">
        <title>Nocardia sp. nov. ET3-3 isolated from soil.</title>
        <authorList>
            <person name="Kanchanasin P."/>
            <person name="Tanasupawat S."/>
            <person name="Yuki M."/>
            <person name="Kudo T."/>
        </authorList>
    </citation>
    <scope>NUCLEOTIDE SEQUENCE [LARGE SCALE GENOMIC DNA]</scope>
    <source>
        <strain evidence="4 5">ET3-3</strain>
    </source>
</reference>
<evidence type="ECO:0000313" key="4">
    <source>
        <dbReference type="EMBL" id="MVU81121.1"/>
    </source>
</evidence>
<keyword evidence="2" id="KW-0843">Virulence</keyword>
<evidence type="ECO:0000313" key="5">
    <source>
        <dbReference type="Proteomes" id="UP000466794"/>
    </source>
</evidence>
<evidence type="ECO:0000256" key="3">
    <source>
        <dbReference type="SAM" id="SignalP"/>
    </source>
</evidence>
<dbReference type="Pfam" id="PF04185">
    <property type="entry name" value="Phosphoesterase"/>
    <property type="match status" value="1"/>
</dbReference>
<dbReference type="RefSeq" id="WP_157390760.1">
    <property type="nucleotide sequence ID" value="NZ_WRPP01000006.1"/>
</dbReference>
<keyword evidence="1" id="KW-0378">Hydrolase</keyword>
<protein>
    <recommendedName>
        <fullName evidence="6">Phosphoesterase</fullName>
    </recommendedName>
</protein>
<proteinExistence type="predicted"/>
<keyword evidence="3" id="KW-0732">Signal</keyword>
<organism evidence="4 5">
    <name type="scientific">Nocardia terrae</name>
    <dbReference type="NCBI Taxonomy" id="2675851"/>
    <lineage>
        <taxon>Bacteria</taxon>
        <taxon>Bacillati</taxon>
        <taxon>Actinomycetota</taxon>
        <taxon>Actinomycetes</taxon>
        <taxon>Mycobacteriales</taxon>
        <taxon>Nocardiaceae</taxon>
        <taxon>Nocardia</taxon>
    </lineage>
</organism>
<dbReference type="GO" id="GO:0016788">
    <property type="term" value="F:hydrolase activity, acting on ester bonds"/>
    <property type="evidence" value="ECO:0007669"/>
    <property type="project" value="InterPro"/>
</dbReference>
<dbReference type="Gene3D" id="3.40.720.10">
    <property type="entry name" value="Alkaline Phosphatase, subunit A"/>
    <property type="match status" value="1"/>
</dbReference>
<evidence type="ECO:0000256" key="2">
    <source>
        <dbReference type="ARBA" id="ARBA00023026"/>
    </source>
</evidence>
<name>A0A7K1V3L1_9NOCA</name>
<accession>A0A7K1V3L1</accession>
<dbReference type="GO" id="GO:0009395">
    <property type="term" value="P:phospholipid catabolic process"/>
    <property type="evidence" value="ECO:0007669"/>
    <property type="project" value="TreeGrafter"/>
</dbReference>
<feature type="signal peptide" evidence="3">
    <location>
        <begin position="1"/>
        <end position="37"/>
    </location>
</feature>
<evidence type="ECO:0008006" key="6">
    <source>
        <dbReference type="Google" id="ProtNLM"/>
    </source>
</evidence>
<dbReference type="InterPro" id="IPR017850">
    <property type="entry name" value="Alkaline_phosphatase_core_sf"/>
</dbReference>
<dbReference type="InterPro" id="IPR007312">
    <property type="entry name" value="Phosphoesterase"/>
</dbReference>
<evidence type="ECO:0000256" key="1">
    <source>
        <dbReference type="ARBA" id="ARBA00022801"/>
    </source>
</evidence>
<dbReference type="Proteomes" id="UP000466794">
    <property type="component" value="Unassembled WGS sequence"/>
</dbReference>
<comment type="caution">
    <text evidence="4">The sequence shown here is derived from an EMBL/GenBank/DDBJ whole genome shotgun (WGS) entry which is preliminary data.</text>
</comment>
<gene>
    <name evidence="4" type="ORF">GPX89_28225</name>
</gene>
<dbReference type="AlphaFoldDB" id="A0A7K1V3L1"/>
<keyword evidence="5" id="KW-1185">Reference proteome</keyword>